<feature type="compositionally biased region" description="Polar residues" evidence="1">
    <location>
        <begin position="317"/>
        <end position="331"/>
    </location>
</feature>
<feature type="compositionally biased region" description="Basic and acidic residues" evidence="1">
    <location>
        <begin position="215"/>
        <end position="226"/>
    </location>
</feature>
<reference evidence="3" key="1">
    <citation type="submission" date="2025-08" db="UniProtKB">
        <authorList>
            <consortium name="RefSeq"/>
        </authorList>
    </citation>
    <scope>IDENTIFICATION</scope>
</reference>
<name>A0ABM1VY11_APLCA</name>
<evidence type="ECO:0000313" key="3">
    <source>
        <dbReference type="RefSeq" id="XP_035827304.1"/>
    </source>
</evidence>
<feature type="region of interest" description="Disordered" evidence="1">
    <location>
        <begin position="93"/>
        <end position="135"/>
    </location>
</feature>
<dbReference type="GeneID" id="118478236"/>
<evidence type="ECO:0000256" key="1">
    <source>
        <dbReference type="SAM" id="MobiDB-lite"/>
    </source>
</evidence>
<sequence length="423" mass="45599">MPGIKNSVTPDLNMAITHSPKSTTGIPASDTGVHTIEMSATHGLAGHNHAPPTSEQTTNRSPITAVTDAQGVTIDVPIRRCALRPIHEPVRAPISNIESNGSPCTPYGSSRKLPKISTDPSSNHNPSPSPLTLDLTDRQGFVDSQTNHNAIESPPYNSKAFPLIDSANSHSDFGAKYDSSNNNGSAISILSTFKLGPGVHVTPPPPLLRLSPTERSPDQTSKRQKLRFKDKEDVGNIFTRSLDTGSRSNDNGEFKTVSFVSPKASLASTDLHINSMSSINSSRQHSALKLNSSSQLFPETGKVMLASELSEEDRRANAQSAHSPLSPNDYSSDSNVTILAGVCRCANLSTARGRRNHALMIMLVSVIPVIALLIQNSIDVYDHNEELNLHRGVKNQILFRKLLGMIKAAQDGYKSRTIIIVQA</sequence>
<dbReference type="RefSeq" id="XP_035827304.1">
    <property type="nucleotide sequence ID" value="XM_035971411.1"/>
</dbReference>
<keyword evidence="2" id="KW-1185">Reference proteome</keyword>
<evidence type="ECO:0000313" key="2">
    <source>
        <dbReference type="Proteomes" id="UP000694888"/>
    </source>
</evidence>
<gene>
    <name evidence="3" type="primary">LOC118478236</name>
</gene>
<proteinExistence type="predicted"/>
<feature type="region of interest" description="Disordered" evidence="1">
    <location>
        <begin position="203"/>
        <end position="226"/>
    </location>
</feature>
<dbReference type="Proteomes" id="UP000694888">
    <property type="component" value="Unplaced"/>
</dbReference>
<organism evidence="2 3">
    <name type="scientific">Aplysia californica</name>
    <name type="common">California sea hare</name>
    <dbReference type="NCBI Taxonomy" id="6500"/>
    <lineage>
        <taxon>Eukaryota</taxon>
        <taxon>Metazoa</taxon>
        <taxon>Spiralia</taxon>
        <taxon>Lophotrochozoa</taxon>
        <taxon>Mollusca</taxon>
        <taxon>Gastropoda</taxon>
        <taxon>Heterobranchia</taxon>
        <taxon>Euthyneura</taxon>
        <taxon>Tectipleura</taxon>
        <taxon>Aplysiida</taxon>
        <taxon>Aplysioidea</taxon>
        <taxon>Aplysiidae</taxon>
        <taxon>Aplysia</taxon>
    </lineage>
</organism>
<feature type="region of interest" description="Disordered" evidence="1">
    <location>
        <begin position="310"/>
        <end position="331"/>
    </location>
</feature>
<accession>A0ABM1VY11</accession>
<protein>
    <submittedName>
        <fullName evidence="3">Uncharacterized protein LOC118478236</fullName>
    </submittedName>
</protein>